<keyword evidence="4" id="KW-0508">mRNA splicing</keyword>
<evidence type="ECO:0000256" key="3">
    <source>
        <dbReference type="ARBA" id="ARBA00022884"/>
    </source>
</evidence>
<dbReference type="EMBL" id="AYSA01000178">
    <property type="protein sequence ID" value="ESZ95589.1"/>
    <property type="molecule type" value="Genomic_DNA"/>
</dbReference>
<dbReference type="GO" id="GO:0003723">
    <property type="term" value="F:RNA binding"/>
    <property type="evidence" value="ECO:0007669"/>
    <property type="project" value="UniProtKB-UniRule"/>
</dbReference>
<dbReference type="GO" id="GO:0005634">
    <property type="term" value="C:nucleus"/>
    <property type="evidence" value="ECO:0007669"/>
    <property type="project" value="UniProtKB-SubCell"/>
</dbReference>
<dbReference type="FunFam" id="3.30.70.330:FF:000286">
    <property type="entry name" value="Putative pre-mRNA branch site protein p14"/>
    <property type="match status" value="1"/>
</dbReference>
<keyword evidence="3 6" id="KW-0694">RNA-binding</keyword>
<dbReference type="Gene3D" id="3.30.70.330">
    <property type="match status" value="1"/>
</dbReference>
<name>W9CLQ3_SCLBF</name>
<dbReference type="SMART" id="SM00360">
    <property type="entry name" value="RRM"/>
    <property type="match status" value="1"/>
</dbReference>
<dbReference type="PROSITE" id="PS50102">
    <property type="entry name" value="RRM"/>
    <property type="match status" value="1"/>
</dbReference>
<dbReference type="HOGENOM" id="CLU_1066201_0_0_1"/>
<gene>
    <name evidence="9" type="ORF">SBOR_4026</name>
</gene>
<evidence type="ECO:0000256" key="6">
    <source>
        <dbReference type="PROSITE-ProRule" id="PRU00176"/>
    </source>
</evidence>
<evidence type="ECO:0000313" key="10">
    <source>
        <dbReference type="Proteomes" id="UP000019487"/>
    </source>
</evidence>
<reference evidence="9 10" key="1">
    <citation type="journal article" date="2014" name="Genome Announc.">
        <title>Draft genome sequence of Sclerotinia borealis, a psychrophilic plant pathogenic fungus.</title>
        <authorList>
            <person name="Mardanov A.V."/>
            <person name="Beletsky A.V."/>
            <person name="Kadnikov V.V."/>
            <person name="Ignatov A.N."/>
            <person name="Ravin N.V."/>
        </authorList>
    </citation>
    <scope>NUCLEOTIDE SEQUENCE [LARGE SCALE GENOMIC DNA]</scope>
    <source>
        <strain evidence="10">F-4157</strain>
    </source>
</reference>
<dbReference type="InterPro" id="IPR034150">
    <property type="entry name" value="SF3B6_RRM"/>
</dbReference>
<comment type="caution">
    <text evidence="9">The sequence shown here is derived from an EMBL/GenBank/DDBJ whole genome shotgun (WGS) entry which is preliminary data.</text>
</comment>
<evidence type="ECO:0000256" key="2">
    <source>
        <dbReference type="ARBA" id="ARBA00022664"/>
    </source>
</evidence>
<dbReference type="InterPro" id="IPR000504">
    <property type="entry name" value="RRM_dom"/>
</dbReference>
<keyword evidence="5" id="KW-0539">Nucleus</keyword>
<evidence type="ECO:0000256" key="5">
    <source>
        <dbReference type="ARBA" id="ARBA00023242"/>
    </source>
</evidence>
<dbReference type="CDD" id="cd12241">
    <property type="entry name" value="RRM_SF3B14"/>
    <property type="match status" value="1"/>
</dbReference>
<proteinExistence type="predicted"/>
<keyword evidence="2" id="KW-0507">mRNA processing</keyword>
<protein>
    <recommendedName>
        <fullName evidence="8">RRM domain-containing protein</fullName>
    </recommendedName>
</protein>
<dbReference type="InterPro" id="IPR050907">
    <property type="entry name" value="SRSF"/>
</dbReference>
<sequence>MNRGGKLAPEVNRYVPSFVVHCTCTTGRSFVRQESKVCGLMQEREDVGTWRWGCGLGFGVAGNEIDVHRHRADGSRNDSYNVTPEELFDLFGKFGAIRQIRQGIATNTKGTAFVVYEDVTDSKTACDKLNGFNFQNRYLVVLYHQPEKMEKMRANSNQSDSYAARKAIRPNAVSNTKSTASMGPSSRVGNGSPVEEVRKDETRRQSASITTRKSPTTTAMHGKGDKYQHVEHHRGIRGAAVAGGRRNTSFLALVRGLVFRR</sequence>
<dbReference type="SUPFAM" id="SSF54928">
    <property type="entry name" value="RNA-binding domain, RBD"/>
    <property type="match status" value="1"/>
</dbReference>
<dbReference type="PANTHER" id="PTHR23147">
    <property type="entry name" value="SERINE/ARGININE RICH SPLICING FACTOR"/>
    <property type="match status" value="1"/>
</dbReference>
<dbReference type="STRING" id="1432307.W9CLQ3"/>
<accession>W9CLQ3</accession>
<dbReference type="GO" id="GO:0006397">
    <property type="term" value="P:mRNA processing"/>
    <property type="evidence" value="ECO:0007669"/>
    <property type="project" value="UniProtKB-KW"/>
</dbReference>
<dbReference type="GO" id="GO:0008380">
    <property type="term" value="P:RNA splicing"/>
    <property type="evidence" value="ECO:0007669"/>
    <property type="project" value="UniProtKB-KW"/>
</dbReference>
<comment type="subcellular location">
    <subcellularLocation>
        <location evidence="1">Nucleus</location>
    </subcellularLocation>
</comment>
<feature type="compositionally biased region" description="Basic and acidic residues" evidence="7">
    <location>
        <begin position="195"/>
        <end position="204"/>
    </location>
</feature>
<feature type="domain" description="RRM" evidence="8">
    <location>
        <begin position="77"/>
        <end position="146"/>
    </location>
</feature>
<dbReference type="InterPro" id="IPR012677">
    <property type="entry name" value="Nucleotide-bd_a/b_plait_sf"/>
</dbReference>
<dbReference type="Proteomes" id="UP000019487">
    <property type="component" value="Unassembled WGS sequence"/>
</dbReference>
<evidence type="ECO:0000256" key="4">
    <source>
        <dbReference type="ARBA" id="ARBA00023187"/>
    </source>
</evidence>
<feature type="compositionally biased region" description="Polar residues" evidence="7">
    <location>
        <begin position="205"/>
        <end position="219"/>
    </location>
</feature>
<feature type="region of interest" description="Disordered" evidence="7">
    <location>
        <begin position="169"/>
        <end position="229"/>
    </location>
</feature>
<organism evidence="9 10">
    <name type="scientific">Sclerotinia borealis (strain F-4128)</name>
    <dbReference type="NCBI Taxonomy" id="1432307"/>
    <lineage>
        <taxon>Eukaryota</taxon>
        <taxon>Fungi</taxon>
        <taxon>Dikarya</taxon>
        <taxon>Ascomycota</taxon>
        <taxon>Pezizomycotina</taxon>
        <taxon>Leotiomycetes</taxon>
        <taxon>Helotiales</taxon>
        <taxon>Sclerotiniaceae</taxon>
        <taxon>Sclerotinia</taxon>
    </lineage>
</organism>
<evidence type="ECO:0000256" key="1">
    <source>
        <dbReference type="ARBA" id="ARBA00004123"/>
    </source>
</evidence>
<keyword evidence="10" id="KW-1185">Reference proteome</keyword>
<dbReference type="InterPro" id="IPR035979">
    <property type="entry name" value="RBD_domain_sf"/>
</dbReference>
<dbReference type="Pfam" id="PF00076">
    <property type="entry name" value="RRM_1"/>
    <property type="match status" value="1"/>
</dbReference>
<dbReference type="OrthoDB" id="275748at2759"/>
<dbReference type="AlphaFoldDB" id="W9CLQ3"/>
<evidence type="ECO:0000259" key="8">
    <source>
        <dbReference type="PROSITE" id="PS50102"/>
    </source>
</evidence>
<feature type="compositionally biased region" description="Polar residues" evidence="7">
    <location>
        <begin position="172"/>
        <end position="189"/>
    </location>
</feature>
<evidence type="ECO:0000313" key="9">
    <source>
        <dbReference type="EMBL" id="ESZ95589.1"/>
    </source>
</evidence>
<evidence type="ECO:0000256" key="7">
    <source>
        <dbReference type="SAM" id="MobiDB-lite"/>
    </source>
</evidence>